<reference evidence="2 3" key="1">
    <citation type="submission" date="2014-10" db="EMBL/GenBank/DDBJ databases">
        <title>Genome sequence of Erwinia typographi M043b.</title>
        <authorList>
            <person name="Chan K.-G."/>
            <person name="Tan W.-S."/>
        </authorList>
    </citation>
    <scope>NUCLEOTIDE SEQUENCE [LARGE SCALE GENOMIC DNA]</scope>
    <source>
        <strain evidence="2 3">M043b</strain>
    </source>
</reference>
<evidence type="ECO:0000313" key="2">
    <source>
        <dbReference type="EMBL" id="KGT93892.1"/>
    </source>
</evidence>
<dbReference type="eggNOG" id="ENOG50336WM">
    <property type="taxonomic scope" value="Bacteria"/>
</dbReference>
<evidence type="ECO:0000256" key="1">
    <source>
        <dbReference type="SAM" id="Phobius"/>
    </source>
</evidence>
<dbReference type="STRING" id="371042.NG99_11295"/>
<dbReference type="AlphaFoldDB" id="A0A0A3Z468"/>
<dbReference type="Proteomes" id="UP000030351">
    <property type="component" value="Unassembled WGS sequence"/>
</dbReference>
<evidence type="ECO:0000313" key="3">
    <source>
        <dbReference type="Proteomes" id="UP000030351"/>
    </source>
</evidence>
<comment type="caution">
    <text evidence="2">The sequence shown here is derived from an EMBL/GenBank/DDBJ whole genome shotgun (WGS) entry which is preliminary data.</text>
</comment>
<organism evidence="2 3">
    <name type="scientific">Erwinia typographi</name>
    <dbReference type="NCBI Taxonomy" id="371042"/>
    <lineage>
        <taxon>Bacteria</taxon>
        <taxon>Pseudomonadati</taxon>
        <taxon>Pseudomonadota</taxon>
        <taxon>Gammaproteobacteria</taxon>
        <taxon>Enterobacterales</taxon>
        <taxon>Erwiniaceae</taxon>
        <taxon>Erwinia</taxon>
    </lineage>
</organism>
<keyword evidence="3" id="KW-1185">Reference proteome</keyword>
<dbReference type="NCBIfam" id="TIGR03758">
    <property type="entry name" value="conj_TIGR03758"/>
    <property type="match status" value="1"/>
</dbReference>
<name>A0A0A3Z468_9GAMM</name>
<sequence>MAMTAAQINAFKTASGNIDISVLYLVSVGLLLCVLFLWAAWAAVDVWHGWANTKVRDAALARFVIRSVALLIACIWMFAS</sequence>
<gene>
    <name evidence="2" type="ORF">NG99_11295</name>
</gene>
<feature type="transmembrane region" description="Helical" evidence="1">
    <location>
        <begin position="59"/>
        <end position="79"/>
    </location>
</feature>
<feature type="transmembrane region" description="Helical" evidence="1">
    <location>
        <begin position="22"/>
        <end position="47"/>
    </location>
</feature>
<protein>
    <recommendedName>
        <fullName evidence="4">Conjugal transfer protein</fullName>
    </recommendedName>
</protein>
<dbReference type="OrthoDB" id="6424970at2"/>
<dbReference type="InterPro" id="IPR021676">
    <property type="entry name" value="DUF3262"/>
</dbReference>
<accession>A0A0A3Z468</accession>
<evidence type="ECO:0008006" key="4">
    <source>
        <dbReference type="Google" id="ProtNLM"/>
    </source>
</evidence>
<dbReference type="RefSeq" id="WP_034892371.1">
    <property type="nucleotide sequence ID" value="NZ_JRUQ01000032.1"/>
</dbReference>
<keyword evidence="1" id="KW-0812">Transmembrane</keyword>
<dbReference type="Pfam" id="PF11660">
    <property type="entry name" value="DUF3262"/>
    <property type="match status" value="1"/>
</dbReference>
<keyword evidence="1" id="KW-0472">Membrane</keyword>
<dbReference type="EMBL" id="JRUQ01000032">
    <property type="protein sequence ID" value="KGT93892.1"/>
    <property type="molecule type" value="Genomic_DNA"/>
</dbReference>
<proteinExistence type="predicted"/>
<keyword evidence="1" id="KW-1133">Transmembrane helix</keyword>